<reference evidence="1" key="2">
    <citation type="journal article" date="2022" name="BMC Genomics">
        <title>Comparative genome analysis of mycobacteria focusing on tRNA and non-coding RNA.</title>
        <authorList>
            <person name="Behra P.R.K."/>
            <person name="Pettersson B.M.F."/>
            <person name="Ramesh M."/>
            <person name="Das S."/>
            <person name="Dasgupta S."/>
            <person name="Kirsebom L.A."/>
        </authorList>
    </citation>
    <scope>NUCLEOTIDE SEQUENCE</scope>
    <source>
        <strain evidence="1">DSM 44615</strain>
    </source>
</reference>
<evidence type="ECO:0000313" key="1">
    <source>
        <dbReference type="EMBL" id="MCV7169709.1"/>
    </source>
</evidence>
<evidence type="ECO:0000313" key="2">
    <source>
        <dbReference type="Proteomes" id="UP001140293"/>
    </source>
</evidence>
<dbReference type="AlphaFoldDB" id="A0A9X3BLU1"/>
<dbReference type="Proteomes" id="UP001140293">
    <property type="component" value="Unassembled WGS sequence"/>
</dbReference>
<proteinExistence type="predicted"/>
<accession>A0A9X3BLU1</accession>
<dbReference type="EMBL" id="JACKSJ010000056">
    <property type="protein sequence ID" value="MCV7169709.1"/>
    <property type="molecule type" value="Genomic_DNA"/>
</dbReference>
<organism evidence="1 2">
    <name type="scientific">[Mycobacterium] manitobense</name>
    <dbReference type="NCBI Taxonomy" id="190147"/>
    <lineage>
        <taxon>Bacteria</taxon>
        <taxon>Bacillati</taxon>
        <taxon>Actinomycetota</taxon>
        <taxon>Actinomycetes</taxon>
        <taxon>Mycobacteriales</taxon>
        <taxon>Mycobacteriaceae</taxon>
        <taxon>Mycolicibacterium</taxon>
    </lineage>
</organism>
<keyword evidence="2" id="KW-1185">Reference proteome</keyword>
<name>A0A9X3BLU1_9MYCO</name>
<reference evidence="1" key="1">
    <citation type="submission" date="2020-07" db="EMBL/GenBank/DDBJ databases">
        <authorList>
            <person name="Pettersson B.M.F."/>
            <person name="Behra P.R.K."/>
            <person name="Ramesh M."/>
            <person name="Das S."/>
            <person name="Dasgupta S."/>
            <person name="Kirsebom L.A."/>
        </authorList>
    </citation>
    <scope>NUCLEOTIDE SEQUENCE</scope>
    <source>
        <strain evidence="1">DSM 44615</strain>
    </source>
</reference>
<protein>
    <submittedName>
        <fullName evidence="1">Uncharacterized protein</fullName>
    </submittedName>
</protein>
<comment type="caution">
    <text evidence="1">The sequence shown here is derived from an EMBL/GenBank/DDBJ whole genome shotgun (WGS) entry which is preliminary data.</text>
</comment>
<gene>
    <name evidence="1" type="ORF">H7I41_07205</name>
</gene>
<sequence length="84" mass="9360">MTVACRVFGHNPSFLAEGPVMRWSCARCGGDAGEKEYPTAAHAARYAAAFNRRDADDLGRRAPLLGMLPLRLWRRLRRRDGTGD</sequence>